<dbReference type="AlphaFoldDB" id="A0A7X2NHP0"/>
<dbReference type="Pfam" id="PF08241">
    <property type="entry name" value="Methyltransf_11"/>
    <property type="match status" value="1"/>
</dbReference>
<dbReference type="InterPro" id="IPR013216">
    <property type="entry name" value="Methyltransf_11"/>
</dbReference>
<dbReference type="InterPro" id="IPR029063">
    <property type="entry name" value="SAM-dependent_MTases_sf"/>
</dbReference>
<dbReference type="Proteomes" id="UP000429958">
    <property type="component" value="Unassembled WGS sequence"/>
</dbReference>
<gene>
    <name evidence="2" type="ORF">FYJ39_00540</name>
</gene>
<keyword evidence="2" id="KW-0489">Methyltransferase</keyword>
<reference evidence="2 3" key="1">
    <citation type="submission" date="2019-08" db="EMBL/GenBank/DDBJ databases">
        <title>In-depth cultivation of the pig gut microbiome towards novel bacterial diversity and tailored functional studies.</title>
        <authorList>
            <person name="Wylensek D."/>
            <person name="Hitch T.C.A."/>
            <person name="Clavel T."/>
        </authorList>
    </citation>
    <scope>NUCLEOTIDE SEQUENCE [LARGE SCALE GENOMIC DNA]</scope>
    <source>
        <strain evidence="2 3">WCA-389-WT-23D1</strain>
    </source>
</reference>
<dbReference type="CDD" id="cd02440">
    <property type="entry name" value="AdoMet_MTases"/>
    <property type="match status" value="1"/>
</dbReference>
<dbReference type="GO" id="GO:0008757">
    <property type="term" value="F:S-adenosylmethionine-dependent methyltransferase activity"/>
    <property type="evidence" value="ECO:0007669"/>
    <property type="project" value="InterPro"/>
</dbReference>
<keyword evidence="2" id="KW-0808">Transferase</keyword>
<dbReference type="RefSeq" id="WP_154470518.1">
    <property type="nucleotide sequence ID" value="NZ_VUMD01000001.1"/>
</dbReference>
<comment type="caution">
    <text evidence="2">The sequence shown here is derived from an EMBL/GenBank/DDBJ whole genome shotgun (WGS) entry which is preliminary data.</text>
</comment>
<protein>
    <submittedName>
        <fullName evidence="2">Class I SAM-dependent methyltransferase</fullName>
    </submittedName>
</protein>
<name>A0A7X2NHP0_9CLOT</name>
<keyword evidence="3" id="KW-1185">Reference proteome</keyword>
<organism evidence="2 3">
    <name type="scientific">Clostridium porci</name>
    <dbReference type="NCBI Taxonomy" id="2605778"/>
    <lineage>
        <taxon>Bacteria</taxon>
        <taxon>Bacillati</taxon>
        <taxon>Bacillota</taxon>
        <taxon>Clostridia</taxon>
        <taxon>Eubacteriales</taxon>
        <taxon>Clostridiaceae</taxon>
        <taxon>Clostridium</taxon>
    </lineage>
</organism>
<sequence>MEYSGTWREIWTQKGEMEGGIDDLYIYDGWEKSKADIKTTAYKIRKELDIKPDDRVLEIGCGAGALAQYLECEYIGIDFSRSLLKKHIEFFGNSVLYGEANDIPFKDKWFDKTFCWGVFLYFESLEYAEQVLREIVRVTRSGILIGELPLESHDKKHLLYTKEMFDGWILEDAWTKKYKGKRFIAKKREENL</sequence>
<feature type="domain" description="Methyltransferase type 11" evidence="1">
    <location>
        <begin position="57"/>
        <end position="142"/>
    </location>
</feature>
<dbReference type="GO" id="GO:0032259">
    <property type="term" value="P:methylation"/>
    <property type="evidence" value="ECO:0007669"/>
    <property type="project" value="UniProtKB-KW"/>
</dbReference>
<dbReference type="EMBL" id="VUMD01000001">
    <property type="protein sequence ID" value="MSS35101.1"/>
    <property type="molecule type" value="Genomic_DNA"/>
</dbReference>
<dbReference type="SUPFAM" id="SSF53335">
    <property type="entry name" value="S-adenosyl-L-methionine-dependent methyltransferases"/>
    <property type="match status" value="1"/>
</dbReference>
<accession>A0A7X2NHP0</accession>
<dbReference type="Gene3D" id="3.40.50.150">
    <property type="entry name" value="Vaccinia Virus protein VP39"/>
    <property type="match status" value="1"/>
</dbReference>
<proteinExistence type="predicted"/>
<evidence type="ECO:0000313" key="3">
    <source>
        <dbReference type="Proteomes" id="UP000429958"/>
    </source>
</evidence>
<evidence type="ECO:0000313" key="2">
    <source>
        <dbReference type="EMBL" id="MSS35101.1"/>
    </source>
</evidence>
<evidence type="ECO:0000259" key="1">
    <source>
        <dbReference type="Pfam" id="PF08241"/>
    </source>
</evidence>